<feature type="compositionally biased region" description="Polar residues" evidence="1">
    <location>
        <begin position="122"/>
        <end position="147"/>
    </location>
</feature>
<feature type="transmembrane region" description="Helical" evidence="2">
    <location>
        <begin position="504"/>
        <end position="522"/>
    </location>
</feature>
<keyword evidence="2" id="KW-1133">Transmembrane helix</keyword>
<feature type="region of interest" description="Disordered" evidence="1">
    <location>
        <begin position="1"/>
        <end position="150"/>
    </location>
</feature>
<sequence length="1242" mass="139160">MSTPIHSMYSSSSAQNHGDPSQQHGGASSHPPAGAYDNAITSPDLDGHHATDPLRPHYGDGYDPDSNPGSRRESYMDSDLEMRKYQGLSASGVQGYQAVTGDHSEPGSPTGENGSYERSHESGSSGTKVETPGGQRNQRPDTMSSDGSYDMRAGGAHTVIRVWSPAYGAGYQDAGLYNPSSPSAHFGRYREGSFGQHSGIESGRASTIGTDHSPSGLPHNSSRVALNNEWRNSYDQGSDMSRGLTIAEIAPGKEGYGHSDPHYDEISREKGLIGDKTYAPIPPSSPAVGAPEKGAYPGGARDPPEVVISRTNRLDWIDGLRGIASVIIFAHHFSDLTWSQRFPNVLAEGSLEGILRNGQLAVGMYFVLGGRVLAASFLKSAFTVPKAPVVHGDDEPEKPVTPRKPPGPRWLSLSSSLFRRSIRLAFPAIIVGFIQWKCCVDGLMDTAITAQETFLAPSSMWRPTWCNIGNFAGFLQFCLDLFTERNHQYMLVVGSALWTTYDQFWGSVLVYIVAAMLAPLPYRGRYSVYAVILVSLWWINSPNMLYMWGLFLADFHASGFVRKIQDSWKLTVGIEVGAMALAMSMIAGGTKVMGPANRAMGKITVYDGKFGWSPDAVWPQYMLMSNWIPPTMILLWVELSHCMQWFASWRLFVWVGKVSYGFYLMQFLTLYGILPHVVLYLAGQDRTYWGVIVPAFIICLLTNFLIAWASYHLLDRVGLKLGKWIWDGFFVTKPNTAGSLPMKMARALGDVVVHGPGRALRDISTGSSKKWAALCSGTHTLFNWRTPTTRPAVPDPTDPEVLSQLHSTRWTSDLSHDKEATRTAKLLKAQSYAWIPHLFLIPGLTVVWIIYHPTGQWTYDALTFSSLWRFVWVLSLPNCLFAWVGFITPDIVYSKEVMDKKPVHREYIRNFFIVLVTKGSNEAAVRRGYNKLIKLEKYHPSVKVVVLTDEPYVYPDLQNIVCPKSYKSPLGKAKYKARALDYFRYHVSLGVYDWILHMDEESTTDGESLRHCIEFIRYTPHHFGQGIILYNGEGFWDNWYFTVADGIRVGDDLARFHFQNSVIHRPVFGVHGSFLMTNGEMENECTWDFGSLAEDFEFSQDAWRRGFTSGRIHGIVREQSPTTLRDFLKQRRRWFMGIVKQIVGVFTLAVTIINLPLGFIEHSLTPLWVAVCANFCFITFFTLYLWGILFQELDYGQTWWKIPIHILCSVIIQPFASVAEGLSAIWAMSSEDFGKFEVIVKR</sequence>
<dbReference type="Proteomes" id="UP000193467">
    <property type="component" value="Unassembled WGS sequence"/>
</dbReference>
<dbReference type="SUPFAM" id="SSF53448">
    <property type="entry name" value="Nucleotide-diphospho-sugar transferases"/>
    <property type="match status" value="1"/>
</dbReference>
<evidence type="ECO:0000256" key="1">
    <source>
        <dbReference type="SAM" id="MobiDB-lite"/>
    </source>
</evidence>
<keyword evidence="5" id="KW-0808">Transferase</keyword>
<feature type="compositionally biased region" description="Polar residues" evidence="1">
    <location>
        <begin position="1"/>
        <end position="26"/>
    </location>
</feature>
<dbReference type="STRING" id="106004.A0A1Y2BWY0"/>
<feature type="transmembrane region" description="Helical" evidence="2">
    <location>
        <begin position="688"/>
        <end position="714"/>
    </location>
</feature>
<feature type="domain" description="Acyltransferase 3" evidence="3">
    <location>
        <begin position="315"/>
        <end position="708"/>
    </location>
</feature>
<keyword evidence="2" id="KW-0812">Transmembrane</keyword>
<gene>
    <name evidence="5" type="ORF">BCR35DRAFT_311486</name>
</gene>
<evidence type="ECO:0000313" key="6">
    <source>
        <dbReference type="Proteomes" id="UP000193467"/>
    </source>
</evidence>
<dbReference type="Pfam" id="PF01757">
    <property type="entry name" value="Acyl_transf_3"/>
    <property type="match status" value="1"/>
</dbReference>
<feature type="domain" description="Glycosyltransferase 2-like" evidence="4">
    <location>
        <begin position="994"/>
        <end position="1185"/>
    </location>
</feature>
<feature type="compositionally biased region" description="Basic and acidic residues" evidence="1">
    <location>
        <begin position="70"/>
        <end position="84"/>
    </location>
</feature>
<proteinExistence type="predicted"/>
<feature type="transmembrane region" description="Helical" evidence="2">
    <location>
        <begin position="660"/>
        <end position="682"/>
    </location>
</feature>
<feature type="transmembrane region" description="Helical" evidence="2">
    <location>
        <begin position="832"/>
        <end position="851"/>
    </location>
</feature>
<dbReference type="GO" id="GO:0005737">
    <property type="term" value="C:cytoplasm"/>
    <property type="evidence" value="ECO:0007669"/>
    <property type="project" value="TreeGrafter"/>
</dbReference>
<dbReference type="PANTHER" id="PTHR16779:SF1">
    <property type="entry name" value="BETA-1,4-MANNOSYLTRANSFERASE EGH"/>
    <property type="match status" value="1"/>
</dbReference>
<feature type="transmembrane region" description="Helical" evidence="2">
    <location>
        <begin position="871"/>
        <end position="893"/>
    </location>
</feature>
<accession>A0A1Y2BWY0</accession>
<keyword evidence="6" id="KW-1185">Reference proteome</keyword>
<dbReference type="GO" id="GO:0016747">
    <property type="term" value="F:acyltransferase activity, transferring groups other than amino-acyl groups"/>
    <property type="evidence" value="ECO:0007669"/>
    <property type="project" value="InterPro"/>
</dbReference>
<feature type="region of interest" description="Disordered" evidence="1">
    <location>
        <begin position="279"/>
        <end position="302"/>
    </location>
</feature>
<evidence type="ECO:0000259" key="4">
    <source>
        <dbReference type="Pfam" id="PF13632"/>
    </source>
</evidence>
<dbReference type="InterPro" id="IPR029044">
    <property type="entry name" value="Nucleotide-diphossugar_trans"/>
</dbReference>
<feature type="transmembrane region" description="Helical" evidence="2">
    <location>
        <begin position="528"/>
        <end position="551"/>
    </location>
</feature>
<dbReference type="GO" id="GO:0019187">
    <property type="term" value="F:beta-1,4-mannosyltransferase activity"/>
    <property type="evidence" value="ECO:0007669"/>
    <property type="project" value="InterPro"/>
</dbReference>
<keyword evidence="2" id="KW-0472">Membrane</keyword>
<reference evidence="5 6" key="1">
    <citation type="submission" date="2016-07" db="EMBL/GenBank/DDBJ databases">
        <title>Pervasive Adenine N6-methylation of Active Genes in Fungi.</title>
        <authorList>
            <consortium name="DOE Joint Genome Institute"/>
            <person name="Mondo S.J."/>
            <person name="Dannebaum R.O."/>
            <person name="Kuo R.C."/>
            <person name="Labutti K."/>
            <person name="Haridas S."/>
            <person name="Kuo A."/>
            <person name="Salamov A."/>
            <person name="Ahrendt S.R."/>
            <person name="Lipzen A."/>
            <person name="Sullivan W."/>
            <person name="Andreopoulos W.B."/>
            <person name="Clum A."/>
            <person name="Lindquist E."/>
            <person name="Daum C."/>
            <person name="Ramamoorthy G.K."/>
            <person name="Gryganskyi A."/>
            <person name="Culley D."/>
            <person name="Magnuson J.K."/>
            <person name="James T.Y."/>
            <person name="O'Malley M.A."/>
            <person name="Stajich J.E."/>
            <person name="Spatafora J.W."/>
            <person name="Visel A."/>
            <person name="Grigoriev I.V."/>
        </authorList>
    </citation>
    <scope>NUCLEOTIDE SEQUENCE [LARGE SCALE GENOMIC DNA]</scope>
    <source>
        <strain evidence="5 6">62-1032</strain>
    </source>
</reference>
<dbReference type="AlphaFoldDB" id="A0A1Y2BWY0"/>
<feature type="transmembrane region" description="Helical" evidence="2">
    <location>
        <begin position="572"/>
        <end position="590"/>
    </location>
</feature>
<feature type="transmembrane region" description="Helical" evidence="2">
    <location>
        <begin position="1167"/>
        <end position="1190"/>
    </location>
</feature>
<dbReference type="Pfam" id="PF13632">
    <property type="entry name" value="Glyco_trans_2_3"/>
    <property type="match status" value="1"/>
</dbReference>
<organism evidence="5 6">
    <name type="scientific">Leucosporidium creatinivorum</name>
    <dbReference type="NCBI Taxonomy" id="106004"/>
    <lineage>
        <taxon>Eukaryota</taxon>
        <taxon>Fungi</taxon>
        <taxon>Dikarya</taxon>
        <taxon>Basidiomycota</taxon>
        <taxon>Pucciniomycotina</taxon>
        <taxon>Microbotryomycetes</taxon>
        <taxon>Leucosporidiales</taxon>
        <taxon>Leucosporidium</taxon>
    </lineage>
</organism>
<name>A0A1Y2BWY0_9BASI</name>
<evidence type="ECO:0000259" key="3">
    <source>
        <dbReference type="Pfam" id="PF01757"/>
    </source>
</evidence>
<dbReference type="InterPro" id="IPR002656">
    <property type="entry name" value="Acyl_transf_3_dom"/>
</dbReference>
<feature type="compositionally biased region" description="Basic and acidic residues" evidence="1">
    <location>
        <begin position="45"/>
        <end position="60"/>
    </location>
</feature>
<dbReference type="InterPro" id="IPR001173">
    <property type="entry name" value="Glyco_trans_2-like"/>
</dbReference>
<feature type="transmembrane region" description="Helical" evidence="2">
    <location>
        <begin position="1134"/>
        <end position="1155"/>
    </location>
</feature>
<evidence type="ECO:0000313" key="5">
    <source>
        <dbReference type="EMBL" id="ORY39261.1"/>
    </source>
</evidence>
<dbReference type="PANTHER" id="PTHR16779">
    <property type="entry name" value="BETA-1,4-MANNOSYLTRANSFERASE EGH"/>
    <property type="match status" value="1"/>
</dbReference>
<evidence type="ECO:0000256" key="2">
    <source>
        <dbReference type="SAM" id="Phobius"/>
    </source>
</evidence>
<comment type="caution">
    <text evidence="5">The sequence shown here is derived from an EMBL/GenBank/DDBJ whole genome shotgun (WGS) entry which is preliminary data.</text>
</comment>
<dbReference type="EMBL" id="MCGR01000149">
    <property type="protein sequence ID" value="ORY39261.1"/>
    <property type="molecule type" value="Genomic_DNA"/>
</dbReference>
<dbReference type="OrthoDB" id="5819582at2759"/>
<dbReference type="InterPro" id="IPR027389">
    <property type="entry name" value="B_mannosylTrfase_Bre-3/Egh"/>
</dbReference>
<protein>
    <submittedName>
        <fullName evidence="5">Glycosyl transferase family group 2-domain-containing protein</fullName>
    </submittedName>
</protein>
<dbReference type="InParanoid" id="A0A1Y2BWY0"/>